<evidence type="ECO:0000256" key="2">
    <source>
        <dbReference type="SAM" id="MobiDB-lite"/>
    </source>
</evidence>
<sequence length="112" mass="13130">MMLHTLLVKLLLLLMYYEIKVMADENMVQNAVRPKENQGDDKNGWENEEDEENCNDAEFEAINAQLDQLNSVLDNLEQKNDDIRAELIQLLQSNREARKQFQEFQNSVKSDL</sequence>
<protein>
    <submittedName>
        <fullName evidence="5">UPF0184 protein C9orf16</fullName>
    </submittedName>
</protein>
<keyword evidence="1" id="KW-0175">Coiled coil</keyword>
<dbReference type="AlphaFoldDB" id="A0A6P6FA93"/>
<feature type="chain" id="PRO_5028445330" evidence="3">
    <location>
        <begin position="24"/>
        <end position="112"/>
    </location>
</feature>
<dbReference type="Proteomes" id="UP000515180">
    <property type="component" value="Unplaced"/>
</dbReference>
<accession>A0A6P6FA93</accession>
<name>A0A6P6FA93_BOMIM</name>
<dbReference type="PANTHER" id="PTHR34344">
    <property type="entry name" value="UPF0184 PROTEIN C9ORF16"/>
    <property type="match status" value="1"/>
</dbReference>
<gene>
    <name evidence="5" type="primary">LOC100740049</name>
</gene>
<feature type="region of interest" description="Disordered" evidence="2">
    <location>
        <begin position="32"/>
        <end position="53"/>
    </location>
</feature>
<proteinExistence type="predicted"/>
<evidence type="ECO:0000313" key="4">
    <source>
        <dbReference type="Proteomes" id="UP000515180"/>
    </source>
</evidence>
<keyword evidence="3" id="KW-0732">Signal</keyword>
<dbReference type="InterPro" id="IPR005374">
    <property type="entry name" value="BBLN_eukaryota"/>
</dbReference>
<dbReference type="OrthoDB" id="10050612at2759"/>
<evidence type="ECO:0000256" key="3">
    <source>
        <dbReference type="SAM" id="SignalP"/>
    </source>
</evidence>
<feature type="signal peptide" evidence="3">
    <location>
        <begin position="1"/>
        <end position="23"/>
    </location>
</feature>
<organism evidence="4 5">
    <name type="scientific">Bombus impatiens</name>
    <name type="common">Bumblebee</name>
    <dbReference type="NCBI Taxonomy" id="132113"/>
    <lineage>
        <taxon>Eukaryota</taxon>
        <taxon>Metazoa</taxon>
        <taxon>Ecdysozoa</taxon>
        <taxon>Arthropoda</taxon>
        <taxon>Hexapoda</taxon>
        <taxon>Insecta</taxon>
        <taxon>Pterygota</taxon>
        <taxon>Neoptera</taxon>
        <taxon>Endopterygota</taxon>
        <taxon>Hymenoptera</taxon>
        <taxon>Apocrita</taxon>
        <taxon>Aculeata</taxon>
        <taxon>Apoidea</taxon>
        <taxon>Anthophila</taxon>
        <taxon>Apidae</taxon>
        <taxon>Bombus</taxon>
        <taxon>Pyrobombus</taxon>
    </lineage>
</organism>
<reference evidence="5" key="1">
    <citation type="submission" date="2025-08" db="UniProtKB">
        <authorList>
            <consortium name="RefSeq"/>
        </authorList>
    </citation>
    <scope>IDENTIFICATION</scope>
</reference>
<evidence type="ECO:0000256" key="1">
    <source>
        <dbReference type="SAM" id="Coils"/>
    </source>
</evidence>
<keyword evidence="4" id="KW-1185">Reference proteome</keyword>
<feature type="compositionally biased region" description="Basic and acidic residues" evidence="2">
    <location>
        <begin position="33"/>
        <end position="45"/>
    </location>
</feature>
<dbReference type="GeneID" id="100740049"/>
<feature type="coiled-coil region" evidence="1">
    <location>
        <begin position="59"/>
        <end position="100"/>
    </location>
</feature>
<evidence type="ECO:0000313" key="5">
    <source>
        <dbReference type="RefSeq" id="XP_024223070.1"/>
    </source>
</evidence>
<dbReference type="Pfam" id="PF03670">
    <property type="entry name" value="UPF0184"/>
    <property type="match status" value="1"/>
</dbReference>
<dbReference type="PANTHER" id="PTHR34344:SF1">
    <property type="entry name" value="BUBLIN COILED-COIL PROTEIN"/>
    <property type="match status" value="1"/>
</dbReference>
<dbReference type="RefSeq" id="XP_024223070.1">
    <property type="nucleotide sequence ID" value="XM_024367302.2"/>
</dbReference>